<evidence type="ECO:0000256" key="4">
    <source>
        <dbReference type="ARBA" id="ARBA00011857"/>
    </source>
</evidence>
<comment type="subunit">
    <text evidence="8">Homopolymer.</text>
</comment>
<reference evidence="11" key="1">
    <citation type="journal article" date="2019" name="Int. J. Syst. Evol. Microbiol.">
        <title>The Global Catalogue of Microorganisms (GCM) 10K type strain sequencing project: providing services to taxonomists for standard genome sequencing and annotation.</title>
        <authorList>
            <consortium name="The Broad Institute Genomics Platform"/>
            <consortium name="The Broad Institute Genome Sequencing Center for Infectious Disease"/>
            <person name="Wu L."/>
            <person name="Ma J."/>
        </authorList>
    </citation>
    <scope>NUCLEOTIDE SEQUENCE [LARGE SCALE GENOMIC DNA]</scope>
    <source>
        <strain evidence="11">CGMCC 1.16444</strain>
    </source>
</reference>
<keyword evidence="6 8" id="KW-0378">Hydrolase</keyword>
<comment type="caution">
    <text evidence="10">The sequence shown here is derived from an EMBL/GenBank/DDBJ whole genome shotgun (WGS) entry which is preliminary data.</text>
</comment>
<dbReference type="PANTHER" id="PTHR11109:SF7">
    <property type="entry name" value="GTP CYCLOHYDROLASE 1"/>
    <property type="match status" value="1"/>
</dbReference>
<dbReference type="NCBIfam" id="TIGR00063">
    <property type="entry name" value="folE"/>
    <property type="match status" value="1"/>
</dbReference>
<dbReference type="PROSITE" id="PS00859">
    <property type="entry name" value="GTP_CYCLOHYDROL_1_1"/>
    <property type="match status" value="1"/>
</dbReference>
<sequence>MDAIIKHPALRAFDPETKRPTREEAEEAVRTLIAYMGDDPEREGLVDTPKRVVNAYAELYGGYKQDANAILERVFDDVGGYKDIVLVQDIPFFSHCEHHMVPFVGKVHVAYYPSGGVVGLSKIGRVVDVFARRLQTQEHLTESIAEAIDKVLAPRGLAVMIEAEHMCMAMRGIRKSGVSTTTTRFTGLFEDPAEQVRFITLVRGVQR</sequence>
<evidence type="ECO:0000256" key="3">
    <source>
        <dbReference type="ARBA" id="ARBA00008085"/>
    </source>
</evidence>
<dbReference type="InterPro" id="IPR043133">
    <property type="entry name" value="GTP-CH-I_C/QueF"/>
</dbReference>
<comment type="similarity">
    <text evidence="3 8">Belongs to the GTP cyclohydrolase I family.</text>
</comment>
<dbReference type="EMBL" id="JBHSJF010000006">
    <property type="protein sequence ID" value="MFC5069024.1"/>
    <property type="molecule type" value="Genomic_DNA"/>
</dbReference>
<keyword evidence="7 8" id="KW-0342">GTP-binding</keyword>
<organism evidence="10 11">
    <name type="scientific">Flaviflagellibacter deserti</name>
    <dbReference type="NCBI Taxonomy" id="2267266"/>
    <lineage>
        <taxon>Bacteria</taxon>
        <taxon>Pseudomonadati</taxon>
        <taxon>Pseudomonadota</taxon>
        <taxon>Alphaproteobacteria</taxon>
        <taxon>Hyphomicrobiales</taxon>
        <taxon>Flaviflagellibacter</taxon>
    </lineage>
</organism>
<feature type="binding site" evidence="8">
    <location>
        <position position="96"/>
    </location>
    <ligand>
        <name>Zn(2+)</name>
        <dbReference type="ChEBI" id="CHEBI:29105"/>
    </ligand>
</feature>
<dbReference type="Gene3D" id="1.10.286.10">
    <property type="match status" value="1"/>
</dbReference>
<feature type="binding site" evidence="8">
    <location>
        <position position="99"/>
    </location>
    <ligand>
        <name>Zn(2+)</name>
        <dbReference type="ChEBI" id="CHEBI:29105"/>
    </ligand>
</feature>
<dbReference type="NCBIfam" id="NF006825">
    <property type="entry name" value="PRK09347.1-2"/>
    <property type="match status" value="1"/>
</dbReference>
<dbReference type="InterPro" id="IPR043134">
    <property type="entry name" value="GTP-CH-I_N"/>
</dbReference>
<evidence type="ECO:0000259" key="9">
    <source>
        <dbReference type="Pfam" id="PF01227"/>
    </source>
</evidence>
<dbReference type="EC" id="3.5.4.16" evidence="8"/>
<dbReference type="GO" id="GO:0003934">
    <property type="term" value="F:GTP cyclohydrolase I activity"/>
    <property type="evidence" value="ECO:0007669"/>
    <property type="project" value="UniProtKB-EC"/>
</dbReference>
<dbReference type="RefSeq" id="WP_114956757.1">
    <property type="nucleotide sequence ID" value="NZ_JBHSJF010000006.1"/>
</dbReference>
<evidence type="ECO:0000256" key="7">
    <source>
        <dbReference type="ARBA" id="ARBA00023134"/>
    </source>
</evidence>
<keyword evidence="8" id="KW-0479">Metal-binding</keyword>
<gene>
    <name evidence="8 10" type="primary">folE</name>
    <name evidence="10" type="ORF">ACFPFW_13485</name>
</gene>
<evidence type="ECO:0000256" key="6">
    <source>
        <dbReference type="ARBA" id="ARBA00022801"/>
    </source>
</evidence>
<feature type="domain" description="GTP cyclohydrolase I" evidence="9">
    <location>
        <begin position="26"/>
        <end position="202"/>
    </location>
</feature>
<accession>A0ABV9Z3E8</accession>
<name>A0ABV9Z3E8_9HYPH</name>
<dbReference type="Proteomes" id="UP001595796">
    <property type="component" value="Unassembled WGS sequence"/>
</dbReference>
<protein>
    <recommendedName>
        <fullName evidence="8">GTP cyclohydrolase 1</fullName>
        <ecNumber evidence="8">3.5.4.16</ecNumber>
    </recommendedName>
    <alternativeName>
        <fullName evidence="8">GTP cyclohydrolase I</fullName>
        <shortName evidence="8">GTP-CH-I</shortName>
    </alternativeName>
</protein>
<keyword evidence="8" id="KW-0547">Nucleotide-binding</keyword>
<dbReference type="InterPro" id="IPR020602">
    <property type="entry name" value="GTP_CycHdrlase_I_dom"/>
</dbReference>
<keyword evidence="5 8" id="KW-0554">One-carbon metabolism</keyword>
<dbReference type="PANTHER" id="PTHR11109">
    <property type="entry name" value="GTP CYCLOHYDROLASE I"/>
    <property type="match status" value="1"/>
</dbReference>
<comment type="subunit">
    <text evidence="4">Toroid-shaped homodecamer, composed of two pentamers of five dimers.</text>
</comment>
<dbReference type="HAMAP" id="MF_00223">
    <property type="entry name" value="FolE"/>
    <property type="match status" value="1"/>
</dbReference>
<keyword evidence="11" id="KW-1185">Reference proteome</keyword>
<evidence type="ECO:0000313" key="11">
    <source>
        <dbReference type="Proteomes" id="UP001595796"/>
    </source>
</evidence>
<comment type="catalytic activity">
    <reaction evidence="1 8">
        <text>GTP + H2O = 7,8-dihydroneopterin 3'-triphosphate + formate + H(+)</text>
        <dbReference type="Rhea" id="RHEA:17473"/>
        <dbReference type="ChEBI" id="CHEBI:15377"/>
        <dbReference type="ChEBI" id="CHEBI:15378"/>
        <dbReference type="ChEBI" id="CHEBI:15740"/>
        <dbReference type="ChEBI" id="CHEBI:37565"/>
        <dbReference type="ChEBI" id="CHEBI:58462"/>
        <dbReference type="EC" id="3.5.4.16"/>
    </reaction>
</comment>
<evidence type="ECO:0000256" key="8">
    <source>
        <dbReference type="HAMAP-Rule" id="MF_00223"/>
    </source>
</evidence>
<evidence type="ECO:0000256" key="2">
    <source>
        <dbReference type="ARBA" id="ARBA00005080"/>
    </source>
</evidence>
<comment type="pathway">
    <text evidence="2 8">Cofactor biosynthesis; 7,8-dihydroneopterin triphosphate biosynthesis; 7,8-dihydroneopterin triphosphate from GTP: step 1/1.</text>
</comment>
<dbReference type="InterPro" id="IPR018234">
    <property type="entry name" value="GTP_CycHdrlase_I_CS"/>
</dbReference>
<feature type="binding site" evidence="8">
    <location>
        <position position="167"/>
    </location>
    <ligand>
        <name>Zn(2+)</name>
        <dbReference type="ChEBI" id="CHEBI:29105"/>
    </ligand>
</feature>
<keyword evidence="8" id="KW-0862">Zinc</keyword>
<dbReference type="InterPro" id="IPR001474">
    <property type="entry name" value="GTP_CycHdrlase_I"/>
</dbReference>
<evidence type="ECO:0000256" key="5">
    <source>
        <dbReference type="ARBA" id="ARBA00022563"/>
    </source>
</evidence>
<dbReference type="SUPFAM" id="SSF55620">
    <property type="entry name" value="Tetrahydrobiopterin biosynthesis enzymes-like"/>
    <property type="match status" value="1"/>
</dbReference>
<evidence type="ECO:0000256" key="1">
    <source>
        <dbReference type="ARBA" id="ARBA00001052"/>
    </source>
</evidence>
<dbReference type="Pfam" id="PF01227">
    <property type="entry name" value="GTP_cyclohydroI"/>
    <property type="match status" value="1"/>
</dbReference>
<dbReference type="NCBIfam" id="NF006826">
    <property type="entry name" value="PRK09347.1-3"/>
    <property type="match status" value="1"/>
</dbReference>
<dbReference type="Gene3D" id="3.30.1130.10">
    <property type="match status" value="1"/>
</dbReference>
<evidence type="ECO:0000313" key="10">
    <source>
        <dbReference type="EMBL" id="MFC5069024.1"/>
    </source>
</evidence>
<proteinExistence type="inferred from homology"/>